<sequence length="353" mass="39169">MAYAFERFVFYQASAADRETISAIAVVHERLKPAATAFFHHPYELADLRPHDLLVCCGPSLAVASRAAHDQGHVAILRLAEFQTAAEVFLQLQSTAVFGEVVLAFLPEVLKRQAMRIFTLFGFNAVSVDSSQGLMKELKHGAGLVVFDQDMPGLKGRVAESREKIFSLLRAERRQHRQLAVIIIKDFDQGSLFGDMVTMAKDVSNAMLSPVEFLEFIRNYLSDFHTAHATWRVRVGNATGLAHSTYTGRPSVSLGLADVKSAFQLSQDKAYHEFAHAREQMLAETRDLAARMAVTDWLFDKALAQEADAQAKSLIIKTEIPRVFAPTPHTPQPWTESQTESAPFLPLGEGDAR</sequence>
<dbReference type="AlphaFoldDB" id="I4B200"/>
<protein>
    <submittedName>
        <fullName evidence="2">Uncharacterized protein</fullName>
    </submittedName>
</protein>
<dbReference type="RefSeq" id="WP_014801825.1">
    <property type="nucleotide sequence ID" value="NC_018020.1"/>
</dbReference>
<evidence type="ECO:0000256" key="1">
    <source>
        <dbReference type="SAM" id="MobiDB-lite"/>
    </source>
</evidence>
<dbReference type="Proteomes" id="UP000006048">
    <property type="component" value="Chromosome"/>
</dbReference>
<feature type="compositionally biased region" description="Polar residues" evidence="1">
    <location>
        <begin position="332"/>
        <end position="341"/>
    </location>
</feature>
<dbReference type="HOGENOM" id="CLU_785123_0_0_12"/>
<feature type="region of interest" description="Disordered" evidence="1">
    <location>
        <begin position="325"/>
        <end position="353"/>
    </location>
</feature>
<accession>I4B200</accession>
<proteinExistence type="predicted"/>
<evidence type="ECO:0000313" key="3">
    <source>
        <dbReference type="Proteomes" id="UP000006048"/>
    </source>
</evidence>
<dbReference type="KEGG" id="tpx:Turpa_0655"/>
<keyword evidence="3" id="KW-1185">Reference proteome</keyword>
<dbReference type="EMBL" id="CP002959">
    <property type="protein sequence ID" value="AFM11307.1"/>
    <property type="molecule type" value="Genomic_DNA"/>
</dbReference>
<gene>
    <name evidence="2" type="ordered locus">Turpa_0655</name>
</gene>
<organism evidence="2 3">
    <name type="scientific">Turneriella parva (strain ATCC BAA-1111 / DSM 21527 / NCTC 11395 / H)</name>
    <name type="common">Leptospira parva</name>
    <dbReference type="NCBI Taxonomy" id="869212"/>
    <lineage>
        <taxon>Bacteria</taxon>
        <taxon>Pseudomonadati</taxon>
        <taxon>Spirochaetota</taxon>
        <taxon>Spirochaetia</taxon>
        <taxon>Leptospirales</taxon>
        <taxon>Leptospiraceae</taxon>
        <taxon>Turneriella</taxon>
    </lineage>
</organism>
<evidence type="ECO:0000313" key="2">
    <source>
        <dbReference type="EMBL" id="AFM11307.1"/>
    </source>
</evidence>
<name>I4B200_TURPD</name>
<reference evidence="2 3" key="1">
    <citation type="submission" date="2012-06" db="EMBL/GenBank/DDBJ databases">
        <title>The complete chromosome of genome of Turneriella parva DSM 21527.</title>
        <authorList>
            <consortium name="US DOE Joint Genome Institute (JGI-PGF)"/>
            <person name="Lucas S."/>
            <person name="Han J."/>
            <person name="Lapidus A."/>
            <person name="Bruce D."/>
            <person name="Goodwin L."/>
            <person name="Pitluck S."/>
            <person name="Peters L."/>
            <person name="Kyrpides N."/>
            <person name="Mavromatis K."/>
            <person name="Ivanova N."/>
            <person name="Mikhailova N."/>
            <person name="Chertkov O."/>
            <person name="Detter J.C."/>
            <person name="Tapia R."/>
            <person name="Han C."/>
            <person name="Land M."/>
            <person name="Hauser L."/>
            <person name="Markowitz V."/>
            <person name="Cheng J.-F."/>
            <person name="Hugenholtz P."/>
            <person name="Woyke T."/>
            <person name="Wu D."/>
            <person name="Gronow S."/>
            <person name="Wellnitz S."/>
            <person name="Brambilla E."/>
            <person name="Klenk H.-P."/>
            <person name="Eisen J.A."/>
        </authorList>
    </citation>
    <scope>NUCLEOTIDE SEQUENCE [LARGE SCALE GENOMIC DNA]</scope>
    <source>
        <strain evidence="3">ATCC BAA-1111 / DSM 21527 / NCTC 11395 / H</strain>
    </source>
</reference>
<dbReference type="STRING" id="869212.Turpa_0655"/>